<dbReference type="STRING" id="1318743.PU02_0421"/>
<evidence type="ECO:0000256" key="2">
    <source>
        <dbReference type="ARBA" id="ARBA00023136"/>
    </source>
</evidence>
<proteinExistence type="predicted"/>
<dbReference type="Pfam" id="PF09864">
    <property type="entry name" value="MliC"/>
    <property type="match status" value="1"/>
</dbReference>
<evidence type="ECO:0000313" key="7">
    <source>
        <dbReference type="Proteomes" id="UP000057213"/>
    </source>
</evidence>
<dbReference type="KEGG" id="banc:PU02_0421"/>
<protein>
    <submittedName>
        <fullName evidence="6">Membrane-bound lysozyme inhibitor of c-type lysozyme</fullName>
    </submittedName>
</protein>
<dbReference type="PATRIC" id="fig|1318743.3.peg.433"/>
<dbReference type="OrthoDB" id="120729at2"/>
<evidence type="ECO:0000313" key="6">
    <source>
        <dbReference type="EMBL" id="ALE03235.1"/>
    </source>
</evidence>
<organism evidence="6 7">
    <name type="scientific">Bartonella ancashensis</name>
    <dbReference type="NCBI Taxonomy" id="1318743"/>
    <lineage>
        <taxon>Bacteria</taxon>
        <taxon>Pseudomonadati</taxon>
        <taxon>Pseudomonadota</taxon>
        <taxon>Alphaproteobacteria</taxon>
        <taxon>Hyphomicrobiales</taxon>
        <taxon>Bartonellaceae</taxon>
        <taxon>Bartonella</taxon>
    </lineage>
</organism>
<evidence type="ECO:0000256" key="3">
    <source>
        <dbReference type="ARBA" id="ARBA00023139"/>
    </source>
</evidence>
<keyword evidence="4" id="KW-0449">Lipoprotein</keyword>
<name>A0A0M3T2S3_9HYPH</name>
<reference evidence="6 7" key="1">
    <citation type="journal article" date="2015" name="Genome Announc.">
        <title>Complete Genome Sequence of Bartonella ancashensis Strain 20.00, Isolated from the Blood of a Patient with Verruga Peruana.</title>
        <authorList>
            <person name="Hang J."/>
            <person name="Mullins K.E."/>
            <person name="Clifford R.J."/>
            <person name="Onmus-Leone F."/>
            <person name="Yang Y."/>
            <person name="Jiang J."/>
            <person name="Leguia M."/>
            <person name="Kasper M.R."/>
            <person name="Maguina C."/>
            <person name="Lesho E.P."/>
            <person name="Jarman R.G."/>
            <person name="Richards A.L."/>
            <person name="Blazes D."/>
        </authorList>
    </citation>
    <scope>NUCLEOTIDE SEQUENCE [LARGE SCALE GENOMIC DNA]</scope>
    <source>
        <strain evidence="6 7">20.00</strain>
    </source>
</reference>
<dbReference type="EMBL" id="CP010401">
    <property type="protein sequence ID" value="ALE03235.1"/>
    <property type="molecule type" value="Genomic_DNA"/>
</dbReference>
<evidence type="ECO:0000259" key="5">
    <source>
        <dbReference type="Pfam" id="PF09864"/>
    </source>
</evidence>
<dbReference type="AlphaFoldDB" id="A0A0M3T2S3"/>
<keyword evidence="1" id="KW-0732">Signal</keyword>
<feature type="domain" description="C-type lysozyme inhibitor" evidence="5">
    <location>
        <begin position="47"/>
        <end position="117"/>
    </location>
</feature>
<dbReference type="Proteomes" id="UP000057213">
    <property type="component" value="Chromosome"/>
</dbReference>
<dbReference type="SUPFAM" id="SSF141488">
    <property type="entry name" value="YdhA-like"/>
    <property type="match status" value="1"/>
</dbReference>
<dbReference type="Gene3D" id="2.40.128.200">
    <property type="match status" value="1"/>
</dbReference>
<evidence type="ECO:0000256" key="4">
    <source>
        <dbReference type="ARBA" id="ARBA00023288"/>
    </source>
</evidence>
<dbReference type="InterPro" id="IPR018660">
    <property type="entry name" value="MliC"/>
</dbReference>
<keyword evidence="3" id="KW-0564">Palmitate</keyword>
<keyword evidence="7" id="KW-1185">Reference proteome</keyword>
<dbReference type="RefSeq" id="WP_053943850.1">
    <property type="nucleotide sequence ID" value="NZ_CP010401.1"/>
</dbReference>
<dbReference type="InterPro" id="IPR036328">
    <property type="entry name" value="MliC_sf"/>
</dbReference>
<sequence length="128" mass="14480">MKKITLFILGTLPLGGILLFKQFNPFSDSLTIEIPKDSKLTKETVKYLCDTGVDKEKVDVTYFNARNISLADFTWKGDRVVGANVISASGVKFMGGQYIWWTRKNEAVLYDLINDPAQENPTHCEEEK</sequence>
<accession>A0A0M3T2S3</accession>
<evidence type="ECO:0000256" key="1">
    <source>
        <dbReference type="ARBA" id="ARBA00022729"/>
    </source>
</evidence>
<gene>
    <name evidence="6" type="ORF">PU02_0421</name>
</gene>
<keyword evidence="2" id="KW-0472">Membrane</keyword>